<feature type="transmembrane region" description="Helical" evidence="8">
    <location>
        <begin position="374"/>
        <end position="395"/>
    </location>
</feature>
<keyword evidence="9" id="KW-0732">Signal</keyword>
<evidence type="ECO:0000256" key="5">
    <source>
        <dbReference type="ARBA" id="ARBA00022989"/>
    </source>
</evidence>
<dbReference type="InterPro" id="IPR049142">
    <property type="entry name" value="MS_channel_1st"/>
</dbReference>
<feature type="transmembrane region" description="Helical" evidence="8">
    <location>
        <begin position="439"/>
        <end position="457"/>
    </location>
</feature>
<feature type="transmembrane region" description="Helical" evidence="8">
    <location>
        <begin position="579"/>
        <end position="596"/>
    </location>
</feature>
<feature type="coiled-coil region" evidence="7">
    <location>
        <begin position="76"/>
        <end position="121"/>
    </location>
</feature>
<evidence type="ECO:0000256" key="2">
    <source>
        <dbReference type="ARBA" id="ARBA00008017"/>
    </source>
</evidence>
<dbReference type="PANTHER" id="PTHR30347:SF1">
    <property type="entry name" value="MECHANOSENSITIVE CHANNEL MSCK"/>
    <property type="match status" value="1"/>
</dbReference>
<dbReference type="STRING" id="1842532.A7E78_03655"/>
<keyword evidence="3" id="KW-1003">Cell membrane</keyword>
<feature type="signal peptide" evidence="9">
    <location>
        <begin position="1"/>
        <end position="26"/>
    </location>
</feature>
<dbReference type="PANTHER" id="PTHR30347">
    <property type="entry name" value="POTASSIUM CHANNEL RELATED"/>
    <property type="match status" value="1"/>
</dbReference>
<dbReference type="EMBL" id="CP015519">
    <property type="protein sequence ID" value="APG27005.1"/>
    <property type="molecule type" value="Genomic_DNA"/>
</dbReference>
<dbReference type="Gene3D" id="3.30.70.100">
    <property type="match status" value="1"/>
</dbReference>
<comment type="similarity">
    <text evidence="2">Belongs to the MscS (TC 1.A.23) family.</text>
</comment>
<feature type="transmembrane region" description="Helical" evidence="8">
    <location>
        <begin position="321"/>
        <end position="341"/>
    </location>
</feature>
<evidence type="ECO:0008006" key="15">
    <source>
        <dbReference type="Google" id="ProtNLM"/>
    </source>
</evidence>
<dbReference type="Gene3D" id="2.30.30.60">
    <property type="match status" value="1"/>
</dbReference>
<feature type="chain" id="PRO_5012476281" description="Mechanosensitive ion channel" evidence="9">
    <location>
        <begin position="27"/>
        <end position="807"/>
    </location>
</feature>
<feature type="domain" description="Mechanosensitive ion channel transmembrane helices 2/3" evidence="12">
    <location>
        <begin position="578"/>
        <end position="619"/>
    </location>
</feature>
<dbReference type="Gene3D" id="1.10.287.1260">
    <property type="match status" value="1"/>
</dbReference>
<dbReference type="SUPFAM" id="SSF50182">
    <property type="entry name" value="Sm-like ribonucleoproteins"/>
    <property type="match status" value="1"/>
</dbReference>
<dbReference type="GO" id="GO:0005886">
    <property type="term" value="C:plasma membrane"/>
    <property type="evidence" value="ECO:0007669"/>
    <property type="project" value="UniProtKB-SubCell"/>
</dbReference>
<organism evidence="13 14">
    <name type="scientific">Syntrophotalea acetylenivorans</name>
    <dbReference type="NCBI Taxonomy" id="1842532"/>
    <lineage>
        <taxon>Bacteria</taxon>
        <taxon>Pseudomonadati</taxon>
        <taxon>Thermodesulfobacteriota</taxon>
        <taxon>Desulfuromonadia</taxon>
        <taxon>Desulfuromonadales</taxon>
        <taxon>Syntrophotaleaceae</taxon>
        <taxon>Syntrophotalea</taxon>
    </lineage>
</organism>
<feature type="domain" description="Mechanosensitive ion channel MscS" evidence="10">
    <location>
        <begin position="620"/>
        <end position="686"/>
    </location>
</feature>
<dbReference type="Proteomes" id="UP000182517">
    <property type="component" value="Chromosome"/>
</dbReference>
<gene>
    <name evidence="13" type="ORF">A7E78_03655</name>
</gene>
<dbReference type="Pfam" id="PF21088">
    <property type="entry name" value="MS_channel_1st"/>
    <property type="match status" value="1"/>
</dbReference>
<keyword evidence="7" id="KW-0175">Coiled coil</keyword>
<dbReference type="InterPro" id="IPR052702">
    <property type="entry name" value="MscS-like_channel"/>
</dbReference>
<evidence type="ECO:0000259" key="12">
    <source>
        <dbReference type="Pfam" id="PF21088"/>
    </source>
</evidence>
<protein>
    <recommendedName>
        <fullName evidence="15">Mechanosensitive ion channel</fullName>
    </recommendedName>
</protein>
<sequence length="807" mass="89813">MYLGGVVKYLLCCLLLLLGLVSPLVAQEQVVPPPDKVPFPGLAELIPRLAELEDQASAIQIRITAIADTKSFAAQLETIGQNQEELEQQIAKLGDLTTWSFESLQDERYRLTEQKNALQKLLEVLSARLGDLDGLSQEWKAKRSFWEKWEVELSGAQQQVSKQAFKDAQSITKQVLESVSEASPPLVSMQKDATDVQKNNFEILNRVESTLSELRQQTFKKTAHSFASGLYYQQFNAELWDTARTRVASELSFNPGFFQEQGWVFVLQVVLALALAVFIHRHRARAEVAEEWQFILRHPLATGIFVAVATFGPLYSNPPSLWRLFLWGLAVSSAAILTASLLRNPRKIFMVCLLAFIAILSLGLQIVSLPQPVYRLYLALLSLAGIPLLLVLASINQRAKEGRLGGFTLALRMGVVILSVSFVSQFAGYSTLSSRLMDSSIQTVFLGLLTAMGVRLGRGSIDYLNSLEFLRHFKFFRRYGDKLADHLKGLFSTLVVIYVFFYLLAVWGLYDSPGQGWEALLGWEVSLGETALTVKMGLLVVIALYLSLVVSWFLQALLETQFFPGKKLDRGVRDSIKKLLHYVLVLIGFLIAISLAGMDLKAFAVVAGAFGIGIGFGLQNIVNNFISGLILLFERPVKVGDVVVLAGEWGTIKKIGLRSTIMETWDRAEVIVPNSQLISETVTNWTLSSSVARAVVPVGVAYGSDVPLVLEVLQEAAQKHPDVLDDPPPSPIFVGFGDSSLDFELRAWMGDVTKRLQVRSELGQYVDRRFREEGVQIPFPQRDLHLRSVDEKILVGKRSQEEVLPHD</sequence>
<name>A0A1L3GM86_9BACT</name>
<keyword evidence="14" id="KW-1185">Reference proteome</keyword>
<evidence type="ECO:0000313" key="13">
    <source>
        <dbReference type="EMBL" id="APG27005.1"/>
    </source>
</evidence>
<feature type="transmembrane region" description="Helical" evidence="8">
    <location>
        <begin position="294"/>
        <end position="315"/>
    </location>
</feature>
<accession>A0A1L3GM86</accession>
<evidence type="ECO:0000256" key="3">
    <source>
        <dbReference type="ARBA" id="ARBA00022475"/>
    </source>
</evidence>
<keyword evidence="4 8" id="KW-0812">Transmembrane</keyword>
<evidence type="ECO:0000256" key="6">
    <source>
        <dbReference type="ARBA" id="ARBA00023136"/>
    </source>
</evidence>
<dbReference type="Pfam" id="PF21082">
    <property type="entry name" value="MS_channel_3rd"/>
    <property type="match status" value="1"/>
</dbReference>
<feature type="transmembrane region" description="Helical" evidence="8">
    <location>
        <begin position="407"/>
        <end position="427"/>
    </location>
</feature>
<evidence type="ECO:0000259" key="11">
    <source>
        <dbReference type="Pfam" id="PF21082"/>
    </source>
</evidence>
<dbReference type="InterPro" id="IPR011014">
    <property type="entry name" value="MscS_channel_TM-2"/>
</dbReference>
<dbReference type="InterPro" id="IPR049278">
    <property type="entry name" value="MS_channel_C"/>
</dbReference>
<reference evidence="13 14" key="1">
    <citation type="journal article" date="2017" name="Genome Announc.">
        <title>Complete Genome Sequences of Two Acetylene-Fermenting Pelobacter acetylenicus Strains.</title>
        <authorList>
            <person name="Sutton J.M."/>
            <person name="Baesman S.M."/>
            <person name="Fierst J.L."/>
            <person name="Poret-Peterson A.T."/>
            <person name="Oremland R.S."/>
            <person name="Dunlap D.S."/>
            <person name="Akob D.M."/>
        </authorList>
    </citation>
    <scope>NUCLEOTIDE SEQUENCE [LARGE SCALE GENOMIC DNA]</scope>
    <source>
        <strain evidence="13 14">SFB93</strain>
    </source>
</reference>
<feature type="transmembrane region" description="Helical" evidence="8">
    <location>
        <begin position="262"/>
        <end position="282"/>
    </location>
</feature>
<proteinExistence type="inferred from homology"/>
<evidence type="ECO:0000256" key="9">
    <source>
        <dbReference type="SAM" id="SignalP"/>
    </source>
</evidence>
<evidence type="ECO:0000256" key="8">
    <source>
        <dbReference type="SAM" id="Phobius"/>
    </source>
</evidence>
<keyword evidence="5 8" id="KW-1133">Transmembrane helix</keyword>
<dbReference type="SUPFAM" id="SSF82689">
    <property type="entry name" value="Mechanosensitive channel protein MscS (YggB), C-terminal domain"/>
    <property type="match status" value="1"/>
</dbReference>
<evidence type="ECO:0000256" key="1">
    <source>
        <dbReference type="ARBA" id="ARBA00004651"/>
    </source>
</evidence>
<feature type="transmembrane region" description="Helical" evidence="8">
    <location>
        <begin position="602"/>
        <end position="622"/>
    </location>
</feature>
<keyword evidence="6 8" id="KW-0472">Membrane</keyword>
<evidence type="ECO:0000313" key="14">
    <source>
        <dbReference type="Proteomes" id="UP000182517"/>
    </source>
</evidence>
<feature type="transmembrane region" description="Helical" evidence="8">
    <location>
        <begin position="487"/>
        <end position="510"/>
    </location>
</feature>
<evidence type="ECO:0000256" key="4">
    <source>
        <dbReference type="ARBA" id="ARBA00022692"/>
    </source>
</evidence>
<dbReference type="Pfam" id="PF00924">
    <property type="entry name" value="MS_channel_2nd"/>
    <property type="match status" value="1"/>
</dbReference>
<dbReference type="InterPro" id="IPR023408">
    <property type="entry name" value="MscS_beta-dom_sf"/>
</dbReference>
<dbReference type="SUPFAM" id="SSF82861">
    <property type="entry name" value="Mechanosensitive channel protein MscS (YggB), transmembrane region"/>
    <property type="match status" value="1"/>
</dbReference>
<feature type="domain" description="Mechanosensitive ion channel MscS C-terminal" evidence="11">
    <location>
        <begin position="695"/>
        <end position="777"/>
    </location>
</feature>
<dbReference type="InterPro" id="IPR011066">
    <property type="entry name" value="MscS_channel_C_sf"/>
</dbReference>
<dbReference type="AlphaFoldDB" id="A0A1L3GM86"/>
<dbReference type="GO" id="GO:0008381">
    <property type="term" value="F:mechanosensitive monoatomic ion channel activity"/>
    <property type="evidence" value="ECO:0007669"/>
    <property type="project" value="UniProtKB-ARBA"/>
</dbReference>
<dbReference type="InterPro" id="IPR006685">
    <property type="entry name" value="MscS_channel_2nd"/>
</dbReference>
<evidence type="ECO:0000256" key="7">
    <source>
        <dbReference type="SAM" id="Coils"/>
    </source>
</evidence>
<comment type="subcellular location">
    <subcellularLocation>
        <location evidence="1">Cell membrane</location>
        <topology evidence="1">Multi-pass membrane protein</topology>
    </subcellularLocation>
</comment>
<evidence type="ECO:0000259" key="10">
    <source>
        <dbReference type="Pfam" id="PF00924"/>
    </source>
</evidence>
<dbReference type="KEGG" id="pef:A7E78_03655"/>
<feature type="transmembrane region" description="Helical" evidence="8">
    <location>
        <begin position="348"/>
        <end position="368"/>
    </location>
</feature>
<feature type="transmembrane region" description="Helical" evidence="8">
    <location>
        <begin position="536"/>
        <end position="558"/>
    </location>
</feature>
<dbReference type="InterPro" id="IPR010920">
    <property type="entry name" value="LSM_dom_sf"/>
</dbReference>